<gene>
    <name evidence="1" type="primary">Necator_chrIII.g9037</name>
    <name evidence="1" type="ORF">RB195_008272</name>
</gene>
<evidence type="ECO:0000313" key="1">
    <source>
        <dbReference type="EMBL" id="KAK6739672.1"/>
    </source>
</evidence>
<dbReference type="Proteomes" id="UP001303046">
    <property type="component" value="Unassembled WGS sequence"/>
</dbReference>
<accession>A0ABR1CMS9</accession>
<protein>
    <submittedName>
        <fullName evidence="1">Uncharacterized protein</fullName>
    </submittedName>
</protein>
<keyword evidence="2" id="KW-1185">Reference proteome</keyword>
<sequence>MGFGGVLDDSTFSQSSVMNANEHGQSLKFVFSLDCVCRINAFRAGRDETRRAAGFFGDLAIMLDKHDVVVA</sequence>
<reference evidence="1 2" key="1">
    <citation type="submission" date="2023-08" db="EMBL/GenBank/DDBJ databases">
        <title>A Necator americanus chromosomal reference genome.</title>
        <authorList>
            <person name="Ilik V."/>
            <person name="Petrzelkova K.J."/>
            <person name="Pardy F."/>
            <person name="Fuh T."/>
            <person name="Niatou-Singa F.S."/>
            <person name="Gouil Q."/>
            <person name="Baker L."/>
            <person name="Ritchie M.E."/>
            <person name="Jex A.R."/>
            <person name="Gazzola D."/>
            <person name="Li H."/>
            <person name="Toshio Fujiwara R."/>
            <person name="Zhan B."/>
            <person name="Aroian R.V."/>
            <person name="Pafco B."/>
            <person name="Schwarz E.M."/>
        </authorList>
    </citation>
    <scope>NUCLEOTIDE SEQUENCE [LARGE SCALE GENOMIC DNA]</scope>
    <source>
        <strain evidence="1 2">Aroian</strain>
        <tissue evidence="1">Whole animal</tissue>
    </source>
</reference>
<evidence type="ECO:0000313" key="2">
    <source>
        <dbReference type="Proteomes" id="UP001303046"/>
    </source>
</evidence>
<comment type="caution">
    <text evidence="1">The sequence shown here is derived from an EMBL/GenBank/DDBJ whole genome shotgun (WGS) entry which is preliminary data.</text>
</comment>
<name>A0ABR1CMS9_NECAM</name>
<dbReference type="EMBL" id="JAVFWL010000003">
    <property type="protein sequence ID" value="KAK6739672.1"/>
    <property type="molecule type" value="Genomic_DNA"/>
</dbReference>
<organism evidence="1 2">
    <name type="scientific">Necator americanus</name>
    <name type="common">Human hookworm</name>
    <dbReference type="NCBI Taxonomy" id="51031"/>
    <lineage>
        <taxon>Eukaryota</taxon>
        <taxon>Metazoa</taxon>
        <taxon>Ecdysozoa</taxon>
        <taxon>Nematoda</taxon>
        <taxon>Chromadorea</taxon>
        <taxon>Rhabditida</taxon>
        <taxon>Rhabditina</taxon>
        <taxon>Rhabditomorpha</taxon>
        <taxon>Strongyloidea</taxon>
        <taxon>Ancylostomatidae</taxon>
        <taxon>Bunostominae</taxon>
        <taxon>Necator</taxon>
    </lineage>
</organism>
<proteinExistence type="predicted"/>